<accession>A0A9P6U6M9</accession>
<reference evidence="8" key="1">
    <citation type="journal article" date="2020" name="Fungal Divers.">
        <title>Resolving the Mortierellaceae phylogeny through synthesis of multi-gene phylogenetics and phylogenomics.</title>
        <authorList>
            <person name="Vandepol N."/>
            <person name="Liber J."/>
            <person name="Desiro A."/>
            <person name="Na H."/>
            <person name="Kennedy M."/>
            <person name="Barry K."/>
            <person name="Grigoriev I.V."/>
            <person name="Miller A.N."/>
            <person name="O'Donnell K."/>
            <person name="Stajich J.E."/>
            <person name="Bonito G."/>
        </authorList>
    </citation>
    <scope>NUCLEOTIDE SEQUENCE</scope>
    <source>
        <strain evidence="8">BC1065</strain>
    </source>
</reference>
<feature type="region of interest" description="Disordered" evidence="7">
    <location>
        <begin position="412"/>
        <end position="469"/>
    </location>
</feature>
<evidence type="ECO:0000313" key="8">
    <source>
        <dbReference type="EMBL" id="KAG0261549.1"/>
    </source>
</evidence>
<keyword evidence="5 6" id="KW-0539">Nucleus</keyword>
<evidence type="ECO:0000256" key="7">
    <source>
        <dbReference type="SAM" id="MobiDB-lite"/>
    </source>
</evidence>
<sequence length="469" mass="52637">MSETETASVPDTIQADQFVLIRMPSDNVKCIGLKAGSTVSLGKFGQFRANDIIGRAWGNTYEIYDRDNKLRIYHPEAFDEIQETDANNREILDDGSSQKLSLEEIHALKAEGLKGSLSSEEIIQKLKESNASFDKKTAYSQAKYVKKKEKKFQKIFTPVKPTLYTLCEHFYLRNPAKIRDMRTDTLAQMMCLANIHAGGRYLVVDDLQGMVVSAIAERLGGHGVVLGLYDGDAAHYEILKYMNFDEKVSSTIKTLSWLRMFRGENEKSPAELQNPADLNERELEGYNRRLKAFNICEGNRRILHEAKFDGLIIASQYDPPSILDKLLQYVRGSRPIVVYHAAKEGLLETSTYMKRNPELLAPQLSESWLRKSQVLPGRTHPEMNTWGSGGALITATKVIDAPVQAALTKREVKTLEKRNAEAKKHKREREESETASPAPDNNSSETGTPSNASANDSKRFKADNVDNTA</sequence>
<evidence type="ECO:0000256" key="1">
    <source>
        <dbReference type="ARBA" id="ARBA00004123"/>
    </source>
</evidence>
<evidence type="ECO:0000256" key="2">
    <source>
        <dbReference type="ARBA" id="ARBA00008320"/>
    </source>
</evidence>
<comment type="similarity">
    <text evidence="2 6">Belongs to the TRM6/GCD10 family.</text>
</comment>
<dbReference type="Proteomes" id="UP000807716">
    <property type="component" value="Unassembled WGS sequence"/>
</dbReference>
<comment type="subunit">
    <text evidence="6">Heterotetramer.</text>
</comment>
<comment type="subcellular location">
    <subcellularLocation>
        <location evidence="1 6">Nucleus</location>
    </subcellularLocation>
</comment>
<dbReference type="GO" id="GO:0031515">
    <property type="term" value="C:tRNA (m1A) methyltransferase complex"/>
    <property type="evidence" value="ECO:0007669"/>
    <property type="project" value="UniProtKB-UniRule"/>
</dbReference>
<keyword evidence="9" id="KW-1185">Reference proteome</keyword>
<evidence type="ECO:0000313" key="9">
    <source>
        <dbReference type="Proteomes" id="UP000807716"/>
    </source>
</evidence>
<dbReference type="PANTHER" id="PTHR12945:SF0">
    <property type="entry name" value="TRNA (ADENINE(58)-N(1))-METHYLTRANSFERASE NON-CATALYTIC SUBUNIT TRM6"/>
    <property type="match status" value="1"/>
</dbReference>
<dbReference type="GO" id="GO:0030488">
    <property type="term" value="P:tRNA methylation"/>
    <property type="evidence" value="ECO:0007669"/>
    <property type="project" value="InterPro"/>
</dbReference>
<dbReference type="PANTHER" id="PTHR12945">
    <property type="entry name" value="TRANSLATION INITIATION FACTOR EIF3-RELATED"/>
    <property type="match status" value="1"/>
</dbReference>
<evidence type="ECO:0000256" key="5">
    <source>
        <dbReference type="ARBA" id="ARBA00023242"/>
    </source>
</evidence>
<dbReference type="CDD" id="cd03524">
    <property type="entry name" value="RPA2_OBF_family"/>
    <property type="match status" value="1"/>
</dbReference>
<feature type="compositionally biased region" description="Basic and acidic residues" evidence="7">
    <location>
        <begin position="412"/>
        <end position="432"/>
    </location>
</feature>
<dbReference type="Pfam" id="PF04189">
    <property type="entry name" value="Gcd10p"/>
    <property type="match status" value="1"/>
</dbReference>
<dbReference type="GO" id="GO:0005634">
    <property type="term" value="C:nucleus"/>
    <property type="evidence" value="ECO:0007669"/>
    <property type="project" value="UniProtKB-SubCell"/>
</dbReference>
<comment type="caution">
    <text evidence="8">The sequence shown here is derived from an EMBL/GenBank/DDBJ whole genome shotgun (WGS) entry which is preliminary data.</text>
</comment>
<feature type="compositionally biased region" description="Polar residues" evidence="7">
    <location>
        <begin position="439"/>
        <end position="455"/>
    </location>
</feature>
<dbReference type="EMBL" id="JAAAJB010000213">
    <property type="protein sequence ID" value="KAG0261549.1"/>
    <property type="molecule type" value="Genomic_DNA"/>
</dbReference>
<dbReference type="PIRSF" id="PIRSF038170">
    <property type="entry name" value="tRNA_m1A_mtfrase"/>
    <property type="match status" value="1"/>
</dbReference>
<protein>
    <recommendedName>
        <fullName evidence="3 6">tRNA (adenine(58)-N(1))-methyltransferase non-catalytic subunit TRM6</fullName>
    </recommendedName>
</protein>
<dbReference type="OrthoDB" id="10254665at2759"/>
<evidence type="ECO:0000256" key="6">
    <source>
        <dbReference type="PIRNR" id="PIRNR038170"/>
    </source>
</evidence>
<proteinExistence type="inferred from homology"/>
<feature type="compositionally biased region" description="Basic and acidic residues" evidence="7">
    <location>
        <begin position="456"/>
        <end position="469"/>
    </location>
</feature>
<gene>
    <name evidence="8" type="primary">TRM6</name>
    <name evidence="8" type="ORF">DFQ27_002909</name>
</gene>
<dbReference type="AlphaFoldDB" id="A0A9P6U6M9"/>
<dbReference type="InterPro" id="IPR017423">
    <property type="entry name" value="TRM6"/>
</dbReference>
<comment type="function">
    <text evidence="6">Substrate-binding subunit of tRNA (adenine-N1-)-methyltransferase, which catalyzes the formation of N1-methyladenine at position 58 (m1A58) in initiator methionyl-tRNA.</text>
</comment>
<evidence type="ECO:0000256" key="4">
    <source>
        <dbReference type="ARBA" id="ARBA00022694"/>
    </source>
</evidence>
<evidence type="ECO:0000256" key="3">
    <source>
        <dbReference type="ARBA" id="ARBA00021704"/>
    </source>
</evidence>
<dbReference type="Gene3D" id="3.10.330.20">
    <property type="match status" value="1"/>
</dbReference>
<name>A0A9P6U6M9_9FUNG</name>
<keyword evidence="4 6" id="KW-0819">tRNA processing</keyword>
<organism evidence="8 9">
    <name type="scientific">Actinomortierella ambigua</name>
    <dbReference type="NCBI Taxonomy" id="1343610"/>
    <lineage>
        <taxon>Eukaryota</taxon>
        <taxon>Fungi</taxon>
        <taxon>Fungi incertae sedis</taxon>
        <taxon>Mucoromycota</taxon>
        <taxon>Mortierellomycotina</taxon>
        <taxon>Mortierellomycetes</taxon>
        <taxon>Mortierellales</taxon>
        <taxon>Mortierellaceae</taxon>
        <taxon>Actinomortierella</taxon>
    </lineage>
</organism>